<dbReference type="EMBL" id="CP020932">
    <property type="protein sequence ID" value="ARM86160.1"/>
    <property type="molecule type" value="Genomic_DNA"/>
</dbReference>
<dbReference type="Proteomes" id="UP000193100">
    <property type="component" value="Plasmid pSMR5"/>
</dbReference>
<sequence>METVELDKEKKRTLDALAASTLTIGSFQMTPPFVNENHYGITINSNPLLLLGPPDDAEAINQARALVNAPAFRQFIEYVGMNPQKLDAGPISHDAIKHLEGETLTCVLDSKPGKVELGEPPNTQNILFGVVMTTEPTIKMPMGLILATERTLVPLLNPSEALDESRLLVAGPDGMPTIQ</sequence>
<dbReference type="RefSeq" id="WP_085682125.1">
    <property type="nucleotide sequence ID" value="NZ_CP020932.1"/>
</dbReference>
<dbReference type="AlphaFoldDB" id="A0A1W6KFH2"/>
<reference evidence="1 2" key="1">
    <citation type="submission" date="2017-04" db="EMBL/GenBank/DDBJ databases">
        <title>Genome Sequence of Marinobacter salarius strain SMR5 Isolated from a culture of the Diatom Skeletonema marinoi.</title>
        <authorList>
            <person name="Topel M."/>
            <person name="Pinder M.I.M."/>
            <person name="Johansson O.N."/>
            <person name="Kourtchenko O."/>
            <person name="Godhe A."/>
            <person name="Clarke A.K."/>
        </authorList>
    </citation>
    <scope>NUCLEOTIDE SEQUENCE [LARGE SCALE GENOMIC DNA]</scope>
    <source>
        <strain evidence="1 2">SMR5</strain>
        <plasmid evidence="2">Plasmid psmr5</plasmid>
    </source>
</reference>
<gene>
    <name evidence="1" type="ORF">MARSALSMR5_04140</name>
</gene>
<keyword evidence="1" id="KW-0614">Plasmid</keyword>
<organism evidence="1 2">
    <name type="scientific">Marinobacter salarius</name>
    <dbReference type="NCBI Taxonomy" id="1420917"/>
    <lineage>
        <taxon>Bacteria</taxon>
        <taxon>Pseudomonadati</taxon>
        <taxon>Pseudomonadota</taxon>
        <taxon>Gammaproteobacteria</taxon>
        <taxon>Pseudomonadales</taxon>
        <taxon>Marinobacteraceae</taxon>
        <taxon>Marinobacter</taxon>
    </lineage>
</organism>
<name>A0A1W6KFH2_9GAMM</name>
<dbReference type="GeneID" id="77258046"/>
<geneLocation type="plasmid" evidence="2">
    <name>psmr5</name>
</geneLocation>
<evidence type="ECO:0000313" key="1">
    <source>
        <dbReference type="EMBL" id="ARM86160.1"/>
    </source>
</evidence>
<accession>A0A1W6KFH2</accession>
<evidence type="ECO:0000313" key="2">
    <source>
        <dbReference type="Proteomes" id="UP000193100"/>
    </source>
</evidence>
<proteinExistence type="predicted"/>
<protein>
    <submittedName>
        <fullName evidence="1">Uncharacterized protein</fullName>
    </submittedName>
</protein>